<proteinExistence type="predicted"/>
<feature type="transmembrane region" description="Helical" evidence="13">
    <location>
        <begin position="188"/>
        <end position="210"/>
    </location>
</feature>
<evidence type="ECO:0000256" key="2">
    <source>
        <dbReference type="ARBA" id="ARBA00004651"/>
    </source>
</evidence>
<feature type="transmembrane region" description="Helical" evidence="13">
    <location>
        <begin position="376"/>
        <end position="398"/>
    </location>
</feature>
<sequence length="626" mass="64952">MEYLRGIEETLALGAVCIWAASLLVGECEPWARRRERRARAQPTDSDVAGRARGWSECRRIAWRYLPVYALATLGDWMQGGHLYALYQSYGYSISQIAHIFAIGYTSAALLGTYAAAFGDRYGYRLCVVLYGFCYSLECVSMNYASTAVLLCGRMCGGIAYSLLYVSFESWLVAEGQARALPGEYMGHLFATATTVNALSAVLGGALAHVTLERGRKGAEEAGRSAYAAPFNAATVPLVCSSLLAAMVWRERYSYERAGGSRPARNGHSCEDEQLTKQTAACGEGGSERGSPELAGSDSEASLLLGNGRRAGVGAIVGAGDGAGGHGDGRGSGGLGGGGGSGGGSGAGGSVGGGARGASVMASLLSAVQRLVAEPVLLHIGLLSSLYEATLYAFVFLWTPALEGRAMRATRAGGALGAATGGIAHGKIFSLLMLFKAAGSRVFALGLGRISAAGQLGRGARGGVGAGAGVGASSQRAFALGSLKLTFGTSAACLLVPVFSQRYDVTLCAFCVFEMMLGFYWPAIAMLRTDFLAEGRSSMMSVFRVLLNALVILLLELSGLLSESAMFGLACSTLVASWASASLLHARVQGAAPLQHLPGAAKASRSDDLNAEDDLDADEGRAMLRV</sequence>
<feature type="region of interest" description="Disordered" evidence="12">
    <location>
        <begin position="327"/>
        <end position="349"/>
    </location>
</feature>
<comment type="function">
    <text evidence="1">Mediates high-affinity intracellular uptake of the rare oligo-element molybdenum.</text>
</comment>
<dbReference type="Pfam" id="PF05631">
    <property type="entry name" value="MFS_5"/>
    <property type="match status" value="2"/>
</dbReference>
<dbReference type="AlphaFoldDB" id="A0A8J5Y147"/>
<dbReference type="InterPro" id="IPR008509">
    <property type="entry name" value="MOT2/MFSD5"/>
</dbReference>
<keyword evidence="15" id="KW-1185">Reference proteome</keyword>
<evidence type="ECO:0000256" key="10">
    <source>
        <dbReference type="ARBA" id="ARBA00030646"/>
    </source>
</evidence>
<feature type="transmembrane region" description="Helical" evidence="13">
    <location>
        <begin position="97"/>
        <end position="116"/>
    </location>
</feature>
<evidence type="ECO:0000256" key="3">
    <source>
        <dbReference type="ARBA" id="ARBA00021242"/>
    </source>
</evidence>
<dbReference type="EMBL" id="JAGTXO010000002">
    <property type="protein sequence ID" value="KAG8469405.1"/>
    <property type="molecule type" value="Genomic_DNA"/>
</dbReference>
<dbReference type="PANTHER" id="PTHR23516">
    <property type="entry name" value="SAM (S-ADENOSYL METHIONINE) TRANSPORTER"/>
    <property type="match status" value="1"/>
</dbReference>
<name>A0A8J5Y147_DIALT</name>
<feature type="transmembrane region" description="Helical" evidence="13">
    <location>
        <begin position="542"/>
        <end position="561"/>
    </location>
</feature>
<evidence type="ECO:0000256" key="7">
    <source>
        <dbReference type="ARBA" id="ARBA00022989"/>
    </source>
</evidence>
<keyword evidence="4" id="KW-0813">Transport</keyword>
<comment type="subcellular location">
    <subcellularLocation>
        <location evidence="2">Cell membrane</location>
        <topology evidence="2">Multi-pass membrane protein</topology>
    </subcellularLocation>
</comment>
<keyword evidence="8" id="KW-0406">Ion transport</keyword>
<feature type="transmembrane region" description="Helical" evidence="13">
    <location>
        <begin position="148"/>
        <end position="168"/>
    </location>
</feature>
<dbReference type="OrthoDB" id="263957at2759"/>
<evidence type="ECO:0000256" key="9">
    <source>
        <dbReference type="ARBA" id="ARBA00023136"/>
    </source>
</evidence>
<dbReference type="Proteomes" id="UP000751190">
    <property type="component" value="Unassembled WGS sequence"/>
</dbReference>
<protein>
    <recommendedName>
        <fullName evidence="3">Molybdate-anion transporter</fullName>
    </recommendedName>
    <alternativeName>
        <fullName evidence="10">Major facilitator superfamily domain-containing protein 5</fullName>
    </alternativeName>
    <alternativeName>
        <fullName evidence="11">Molybdate transporter 2 homolog</fullName>
    </alternativeName>
</protein>
<evidence type="ECO:0000313" key="15">
    <source>
        <dbReference type="Proteomes" id="UP000751190"/>
    </source>
</evidence>
<dbReference type="GO" id="GO:0005886">
    <property type="term" value="C:plasma membrane"/>
    <property type="evidence" value="ECO:0007669"/>
    <property type="project" value="UniProtKB-SubCell"/>
</dbReference>
<dbReference type="InterPro" id="IPR036259">
    <property type="entry name" value="MFS_trans_sf"/>
</dbReference>
<evidence type="ECO:0000256" key="12">
    <source>
        <dbReference type="SAM" id="MobiDB-lite"/>
    </source>
</evidence>
<dbReference type="OMA" id="WIQGAYL"/>
<evidence type="ECO:0000256" key="6">
    <source>
        <dbReference type="ARBA" id="ARBA00022692"/>
    </source>
</evidence>
<dbReference type="PANTHER" id="PTHR23516:SF1">
    <property type="entry name" value="MOLYBDATE-ANION TRANSPORTER"/>
    <property type="match status" value="1"/>
</dbReference>
<feature type="transmembrane region" description="Helical" evidence="13">
    <location>
        <begin position="503"/>
        <end position="521"/>
    </location>
</feature>
<evidence type="ECO:0000313" key="14">
    <source>
        <dbReference type="EMBL" id="KAG8469405.1"/>
    </source>
</evidence>
<comment type="caution">
    <text evidence="14">The sequence shown here is derived from an EMBL/GenBank/DDBJ whole genome shotgun (WGS) entry which is preliminary data.</text>
</comment>
<evidence type="ECO:0000256" key="13">
    <source>
        <dbReference type="SAM" id="Phobius"/>
    </source>
</evidence>
<keyword evidence="5" id="KW-1003">Cell membrane</keyword>
<feature type="transmembrane region" description="Helical" evidence="13">
    <location>
        <begin position="12"/>
        <end position="32"/>
    </location>
</feature>
<evidence type="ECO:0000256" key="8">
    <source>
        <dbReference type="ARBA" id="ARBA00023065"/>
    </source>
</evidence>
<dbReference type="GO" id="GO:0015098">
    <property type="term" value="F:molybdate ion transmembrane transporter activity"/>
    <property type="evidence" value="ECO:0007669"/>
    <property type="project" value="InterPro"/>
</dbReference>
<evidence type="ECO:0000256" key="5">
    <source>
        <dbReference type="ARBA" id="ARBA00022475"/>
    </source>
</evidence>
<evidence type="ECO:0000256" key="4">
    <source>
        <dbReference type="ARBA" id="ARBA00022448"/>
    </source>
</evidence>
<dbReference type="SUPFAM" id="SSF103473">
    <property type="entry name" value="MFS general substrate transporter"/>
    <property type="match status" value="1"/>
</dbReference>
<keyword evidence="7 13" id="KW-1133">Transmembrane helix</keyword>
<keyword evidence="6 13" id="KW-0812">Transmembrane</keyword>
<evidence type="ECO:0000256" key="1">
    <source>
        <dbReference type="ARBA" id="ARBA00003019"/>
    </source>
</evidence>
<dbReference type="GO" id="GO:0006811">
    <property type="term" value="P:monoatomic ion transport"/>
    <property type="evidence" value="ECO:0007669"/>
    <property type="project" value="UniProtKB-KW"/>
</dbReference>
<evidence type="ECO:0000256" key="11">
    <source>
        <dbReference type="ARBA" id="ARBA00032555"/>
    </source>
</evidence>
<organism evidence="14 15">
    <name type="scientific">Diacronema lutheri</name>
    <name type="common">Unicellular marine alga</name>
    <name type="synonym">Monochrysis lutheri</name>
    <dbReference type="NCBI Taxonomy" id="2081491"/>
    <lineage>
        <taxon>Eukaryota</taxon>
        <taxon>Haptista</taxon>
        <taxon>Haptophyta</taxon>
        <taxon>Pavlovophyceae</taxon>
        <taxon>Pavlovales</taxon>
        <taxon>Pavlovaceae</taxon>
        <taxon>Diacronema</taxon>
    </lineage>
</organism>
<gene>
    <name evidence="14" type="ORF">KFE25_005860</name>
</gene>
<feature type="transmembrane region" description="Helical" evidence="13">
    <location>
        <begin position="231"/>
        <end position="249"/>
    </location>
</feature>
<accession>A0A8J5Y147</accession>
<reference evidence="14" key="1">
    <citation type="submission" date="2021-05" db="EMBL/GenBank/DDBJ databases">
        <title>The genome of the haptophyte Pavlova lutheri (Diacronema luteri, Pavlovales) - a model for lipid biosynthesis in eukaryotic algae.</title>
        <authorList>
            <person name="Hulatt C.J."/>
            <person name="Posewitz M.C."/>
        </authorList>
    </citation>
    <scope>NUCLEOTIDE SEQUENCE</scope>
    <source>
        <strain evidence="14">NIVA-4/92</strain>
    </source>
</reference>
<keyword evidence="9 13" id="KW-0472">Membrane</keyword>
<dbReference type="Gene3D" id="1.20.1250.20">
    <property type="entry name" value="MFS general substrate transporter like domains"/>
    <property type="match status" value="1"/>
</dbReference>
<feature type="transmembrane region" description="Helical" evidence="13">
    <location>
        <begin position="122"/>
        <end position="141"/>
    </location>
</feature>